<dbReference type="GO" id="GO:0005666">
    <property type="term" value="C:RNA polymerase III complex"/>
    <property type="evidence" value="ECO:0007669"/>
    <property type="project" value="TreeGrafter"/>
</dbReference>
<comment type="subcellular location">
    <subcellularLocation>
        <location evidence="1">Nucleus</location>
    </subcellularLocation>
</comment>
<dbReference type="Gene3D" id="3.30.1360.10">
    <property type="entry name" value="RNA polymerase, RBP11-like subunit"/>
    <property type="match status" value="1"/>
</dbReference>
<dbReference type="InterPro" id="IPR036603">
    <property type="entry name" value="RBP11-like"/>
</dbReference>
<accession>A0AAD9PPM4</accession>
<dbReference type="Proteomes" id="UP001214638">
    <property type="component" value="Unassembled WGS sequence"/>
</dbReference>
<dbReference type="KEGG" id="bdw:94335730"/>
<evidence type="ECO:0000256" key="3">
    <source>
        <dbReference type="ARBA" id="ARBA00022723"/>
    </source>
</evidence>
<comment type="caution">
    <text evidence="11">The sequence shown here is derived from an EMBL/GenBank/DDBJ whole genome shotgun (WGS) entry which is preliminary data.</text>
</comment>
<name>A0AAD9PPM4_9APIC</name>
<feature type="region of interest" description="Disordered" evidence="9">
    <location>
        <begin position="628"/>
        <end position="647"/>
    </location>
</feature>
<keyword evidence="5" id="KW-0804">Transcription</keyword>
<dbReference type="Pfam" id="PF13656">
    <property type="entry name" value="RNA_pol_L_2"/>
    <property type="match status" value="1"/>
</dbReference>
<evidence type="ECO:0000256" key="5">
    <source>
        <dbReference type="ARBA" id="ARBA00023163"/>
    </source>
</evidence>
<dbReference type="GO" id="GO:0008270">
    <property type="term" value="F:zinc ion binding"/>
    <property type="evidence" value="ECO:0007669"/>
    <property type="project" value="UniProtKB-KW"/>
</dbReference>
<evidence type="ECO:0000256" key="8">
    <source>
        <dbReference type="PROSITE-ProRule" id="PRU00024"/>
    </source>
</evidence>
<evidence type="ECO:0000256" key="2">
    <source>
        <dbReference type="ARBA" id="ARBA00022478"/>
    </source>
</evidence>
<dbReference type="InterPro" id="IPR049808">
    <property type="entry name" value="CONSTANS-like_Bbox1"/>
</dbReference>
<dbReference type="GO" id="GO:0006362">
    <property type="term" value="P:transcription elongation by RNA polymerase I"/>
    <property type="evidence" value="ECO:0007669"/>
    <property type="project" value="TreeGrafter"/>
</dbReference>
<dbReference type="InterPro" id="IPR000315">
    <property type="entry name" value="Znf_B-box"/>
</dbReference>
<dbReference type="PANTHER" id="PTHR13946">
    <property type="entry name" value="DNA-DIRECTED RNA POLYMERASE I,II,III"/>
    <property type="match status" value="1"/>
</dbReference>
<dbReference type="CDD" id="cd19756">
    <property type="entry name" value="Bbox2"/>
    <property type="match status" value="1"/>
</dbReference>
<evidence type="ECO:0000313" key="11">
    <source>
        <dbReference type="EMBL" id="KAK2198418.1"/>
    </source>
</evidence>
<evidence type="ECO:0000256" key="9">
    <source>
        <dbReference type="SAM" id="MobiDB-lite"/>
    </source>
</evidence>
<keyword evidence="6" id="KW-0539">Nucleus</keyword>
<dbReference type="PROSITE" id="PS50119">
    <property type="entry name" value="ZF_BBOX"/>
    <property type="match status" value="1"/>
</dbReference>
<dbReference type="CDD" id="cd07029">
    <property type="entry name" value="RNAP_I_III_AC19"/>
    <property type="match status" value="1"/>
</dbReference>
<dbReference type="PROSITE" id="PS01154">
    <property type="entry name" value="RNA_POL_L_13KD"/>
    <property type="match status" value="1"/>
</dbReference>
<dbReference type="InterPro" id="IPR033898">
    <property type="entry name" value="RNAP_AC19"/>
</dbReference>
<dbReference type="HAMAP" id="MF_00261">
    <property type="entry name" value="RNApol_arch_Rpo11"/>
    <property type="match status" value="1"/>
</dbReference>
<dbReference type="GO" id="GO:0003899">
    <property type="term" value="F:DNA-directed RNA polymerase activity"/>
    <property type="evidence" value="ECO:0007669"/>
    <property type="project" value="InterPro"/>
</dbReference>
<evidence type="ECO:0000256" key="1">
    <source>
        <dbReference type="ARBA" id="ARBA00004123"/>
    </source>
</evidence>
<dbReference type="InterPro" id="IPR009025">
    <property type="entry name" value="RBP11-like_dimer"/>
</dbReference>
<dbReference type="AlphaFoldDB" id="A0AAD9PPM4"/>
<evidence type="ECO:0000256" key="4">
    <source>
        <dbReference type="ARBA" id="ARBA00022833"/>
    </source>
</evidence>
<dbReference type="GeneID" id="94335730"/>
<sequence length="969" mass="110641">MDNIDPKSPNVTFCIENEDHTIGNVLRTMLVERDDVVFAGYSVPHPMQPEVNIRLQTTGKPALKIFQECLDELIDICDILANAFENAPTQKTSNYCPVTLMYHKIFNFKARGPIMQISTGSNSEIIKVPFEPVELDDVKELTLFEYFLQLSFHTCDLHVTRALSLCPKDGETAFTYNAMETFKGSVVSFWMDLNRMVPPQSYEDCLSQKMMNIDFTRQLYETGSIAPPLGFQGNPTGQFRMMLFRVALGRCLVHSEDQDSYLKRKIPQNYDSLELNVNSEPRFYNSLYRIASNNQVLPYAIVEFEFRPVKIDVPEPICEICETVPAQWYCPCDKAHFCNSCDMKHHSSTPIFSRHARIASSKSPMQFGICEYHPSEIVDMVCMECCVVLCSHCIMFGNHSDPQFLNHPLVSTLDAYEHSLKNPFEHDELMVARLNKVTQRIRDRHALLKQIYGNFNHAKTKVNNARELFVKDLEMMKQQKLQYLNAITREIDVELAQMKWLESFLNHLLLCLGHADFVAVKKRFDLAIEKMFGGPLSITTSQMPSWVLQDLRITGDTRIQTKSLELERLQEQPVDDDNLEYKCWEPVALYDDWNETLGYCPDGNLDMDDKLKSILNYKPMLLQDNDEYEDQNDTTTSSNAYLEPPLVAPIPKSTDPKHIMARSKVTKLWDLLSEEHMATLLCFTKIIKAPERSDLVHHLCVLASYHQEMELLFKTALKYEMKSITQECGYCILMRTSTCIPDLTGFLLGHGASKDMSKWIESILMGSVSDLVQLQGDAQERAMECLVEIIQGFVEIVDAIALPSTLRFILYQLTDAVPSKIAPILCVDFLASALATCVLKQIDYTKFTVPSTHVKAFSTHLSFLFSRIGIVAWEINFPLLQDSCEIQLATKIHKWISTLLKRPRLVSNIHTFTPSLVPQALESANWIMNALAKIEQAHNMGTLDVPSQVANALTSQYNFLELFKMVHPE</sequence>
<dbReference type="GO" id="GO:0003677">
    <property type="term" value="F:DNA binding"/>
    <property type="evidence" value="ECO:0007669"/>
    <property type="project" value="InterPro"/>
</dbReference>
<gene>
    <name evidence="11" type="ORF">BdWA1_001432</name>
</gene>
<evidence type="ECO:0000259" key="10">
    <source>
        <dbReference type="PROSITE" id="PS50119"/>
    </source>
</evidence>
<dbReference type="SUPFAM" id="SSF55257">
    <property type="entry name" value="RBP11-like subunits of RNA polymerase"/>
    <property type="match status" value="1"/>
</dbReference>
<keyword evidence="12" id="KW-1185">Reference proteome</keyword>
<dbReference type="PANTHER" id="PTHR13946:SF28">
    <property type="entry name" value="DNA-DIRECTED RNA POLYMERASES I AND III SUBUNIT RPAC2"/>
    <property type="match status" value="1"/>
</dbReference>
<dbReference type="RefSeq" id="XP_067805260.1">
    <property type="nucleotide sequence ID" value="XM_067946469.1"/>
</dbReference>
<dbReference type="GO" id="GO:0006383">
    <property type="term" value="P:transcription by RNA polymerase III"/>
    <property type="evidence" value="ECO:0007669"/>
    <property type="project" value="TreeGrafter"/>
</dbReference>
<evidence type="ECO:0000313" key="12">
    <source>
        <dbReference type="Proteomes" id="UP001214638"/>
    </source>
</evidence>
<keyword evidence="2 11" id="KW-0240">DNA-directed RNA polymerase</keyword>
<dbReference type="GO" id="GO:0046983">
    <property type="term" value="F:protein dimerization activity"/>
    <property type="evidence" value="ECO:0007669"/>
    <property type="project" value="InterPro"/>
</dbReference>
<reference evidence="11" key="1">
    <citation type="journal article" date="2023" name="Nat. Microbiol.">
        <title>Babesia duncani multi-omics identifies virulence factors and drug targets.</title>
        <authorList>
            <person name="Singh P."/>
            <person name="Lonardi S."/>
            <person name="Liang Q."/>
            <person name="Vydyam P."/>
            <person name="Khabirova E."/>
            <person name="Fang T."/>
            <person name="Gihaz S."/>
            <person name="Thekkiniath J."/>
            <person name="Munshi M."/>
            <person name="Abel S."/>
            <person name="Ciampossin L."/>
            <person name="Batugedara G."/>
            <person name="Gupta M."/>
            <person name="Lu X.M."/>
            <person name="Lenz T."/>
            <person name="Chakravarty S."/>
            <person name="Cornillot E."/>
            <person name="Hu Y."/>
            <person name="Ma W."/>
            <person name="Gonzalez L.M."/>
            <person name="Sanchez S."/>
            <person name="Estrada K."/>
            <person name="Sanchez-Flores A."/>
            <person name="Montero E."/>
            <person name="Harb O.S."/>
            <person name="Le Roch K.G."/>
            <person name="Mamoun C.B."/>
        </authorList>
    </citation>
    <scope>NUCLEOTIDE SEQUENCE</scope>
    <source>
        <strain evidence="11">WA1</strain>
    </source>
</reference>
<protein>
    <submittedName>
        <fullName evidence="11">Bifunctional DNA-directed RNA polymerase Rpb11</fullName>
    </submittedName>
</protein>
<dbReference type="Pfam" id="PF00643">
    <property type="entry name" value="zf-B_box"/>
    <property type="match status" value="1"/>
</dbReference>
<dbReference type="InterPro" id="IPR022905">
    <property type="entry name" value="Rpo11-like"/>
</dbReference>
<organism evidence="11 12">
    <name type="scientific">Babesia duncani</name>
    <dbReference type="NCBI Taxonomy" id="323732"/>
    <lineage>
        <taxon>Eukaryota</taxon>
        <taxon>Sar</taxon>
        <taxon>Alveolata</taxon>
        <taxon>Apicomplexa</taxon>
        <taxon>Aconoidasida</taxon>
        <taxon>Piroplasmida</taxon>
        <taxon>Babesiidae</taxon>
        <taxon>Babesia</taxon>
    </lineage>
</organism>
<keyword evidence="4" id="KW-0862">Zinc</keyword>
<keyword evidence="8" id="KW-0863">Zinc-finger</keyword>
<keyword evidence="3" id="KW-0479">Metal-binding</keyword>
<dbReference type="InterPro" id="IPR008193">
    <property type="entry name" value="RNA_pol_Rpb11_13-16kDa_CS"/>
</dbReference>
<evidence type="ECO:0000256" key="6">
    <source>
        <dbReference type="ARBA" id="ARBA00023242"/>
    </source>
</evidence>
<evidence type="ECO:0000256" key="7">
    <source>
        <dbReference type="ARBA" id="ARBA00025751"/>
    </source>
</evidence>
<dbReference type="CDD" id="cd19821">
    <property type="entry name" value="Bbox1_BBX-like"/>
    <property type="match status" value="1"/>
</dbReference>
<dbReference type="SUPFAM" id="SSF57845">
    <property type="entry name" value="B-box zinc-binding domain"/>
    <property type="match status" value="1"/>
</dbReference>
<dbReference type="Gene3D" id="3.30.160.60">
    <property type="entry name" value="Classic Zinc Finger"/>
    <property type="match status" value="1"/>
</dbReference>
<feature type="domain" description="B box-type" evidence="10">
    <location>
        <begin position="365"/>
        <end position="412"/>
    </location>
</feature>
<dbReference type="GO" id="GO:0005736">
    <property type="term" value="C:RNA polymerase I complex"/>
    <property type="evidence" value="ECO:0007669"/>
    <property type="project" value="TreeGrafter"/>
</dbReference>
<dbReference type="EMBL" id="JALLKP010000001">
    <property type="protein sequence ID" value="KAK2198418.1"/>
    <property type="molecule type" value="Genomic_DNA"/>
</dbReference>
<comment type="similarity">
    <text evidence="7">Belongs to the archaeal Rpo11/eukaryotic RPB11/RPC19 RNA polymerase subunit family.</text>
</comment>
<proteinExistence type="inferred from homology"/>